<gene>
    <name evidence="1" type="ORF">Scep_022963</name>
</gene>
<sequence length="190" mass="21399">MVVGIYGVGSYEVVKTDANKPSTYYHIVIPDNLKKLLRPIETIEETFLKRSSHLINCVLHEDGCGHMLQVRGIGGRGGRIQGTLLMNFSKWGFKPIEDNAEGYQEALETLNGLKIKDLGSNLEKCMELVKNKLEFGNNWKATNSLKELAQLYQSPNSSPIHKIDTKIVDLFDKMNLEPKLQFFEIAPSDS</sequence>
<keyword evidence="2" id="KW-1185">Reference proteome</keyword>
<dbReference type="Proteomes" id="UP001419268">
    <property type="component" value="Unassembled WGS sequence"/>
</dbReference>
<dbReference type="AlphaFoldDB" id="A0AAP0FJJ8"/>
<comment type="caution">
    <text evidence="1">The sequence shown here is derived from an EMBL/GenBank/DDBJ whole genome shotgun (WGS) entry which is preliminary data.</text>
</comment>
<accession>A0AAP0FJJ8</accession>
<dbReference type="EMBL" id="JBBNAG010000009">
    <property type="protein sequence ID" value="KAK9106119.1"/>
    <property type="molecule type" value="Genomic_DNA"/>
</dbReference>
<reference evidence="1 2" key="1">
    <citation type="submission" date="2024-01" db="EMBL/GenBank/DDBJ databases">
        <title>Genome assemblies of Stephania.</title>
        <authorList>
            <person name="Yang L."/>
        </authorList>
    </citation>
    <scope>NUCLEOTIDE SEQUENCE [LARGE SCALE GENOMIC DNA]</scope>
    <source>
        <strain evidence="1">JXDWG</strain>
        <tissue evidence="1">Leaf</tissue>
    </source>
</reference>
<proteinExistence type="predicted"/>
<organism evidence="1 2">
    <name type="scientific">Stephania cephalantha</name>
    <dbReference type="NCBI Taxonomy" id="152367"/>
    <lineage>
        <taxon>Eukaryota</taxon>
        <taxon>Viridiplantae</taxon>
        <taxon>Streptophyta</taxon>
        <taxon>Embryophyta</taxon>
        <taxon>Tracheophyta</taxon>
        <taxon>Spermatophyta</taxon>
        <taxon>Magnoliopsida</taxon>
        <taxon>Ranunculales</taxon>
        <taxon>Menispermaceae</taxon>
        <taxon>Menispermoideae</taxon>
        <taxon>Cissampelideae</taxon>
        <taxon>Stephania</taxon>
    </lineage>
</organism>
<name>A0AAP0FJJ8_9MAGN</name>
<protein>
    <submittedName>
        <fullName evidence="1">Uncharacterized protein</fullName>
    </submittedName>
</protein>
<evidence type="ECO:0000313" key="1">
    <source>
        <dbReference type="EMBL" id="KAK9106119.1"/>
    </source>
</evidence>
<evidence type="ECO:0000313" key="2">
    <source>
        <dbReference type="Proteomes" id="UP001419268"/>
    </source>
</evidence>